<dbReference type="InterPro" id="IPR017900">
    <property type="entry name" value="4Fe4S_Fe_S_CS"/>
</dbReference>
<feature type="domain" description="4Fe-4S" evidence="6">
    <location>
        <begin position="1"/>
        <end position="55"/>
    </location>
</feature>
<evidence type="ECO:0000313" key="8">
    <source>
        <dbReference type="Proteomes" id="UP000192783"/>
    </source>
</evidence>
<dbReference type="PROSITE" id="PS00198">
    <property type="entry name" value="4FE4S_FER_1"/>
    <property type="match status" value="1"/>
</dbReference>
<dbReference type="GO" id="GO:0051539">
    <property type="term" value="F:4 iron, 4 sulfur cluster binding"/>
    <property type="evidence" value="ECO:0007669"/>
    <property type="project" value="UniProtKB-KW"/>
</dbReference>
<dbReference type="EMBL" id="FWXF01000003">
    <property type="protein sequence ID" value="SMC20567.1"/>
    <property type="molecule type" value="Genomic_DNA"/>
</dbReference>
<evidence type="ECO:0000256" key="3">
    <source>
        <dbReference type="ARBA" id="ARBA00023004"/>
    </source>
</evidence>
<keyword evidence="1" id="KW-0004">4Fe-4S</keyword>
<feature type="domain" description="4Fe-4S ferredoxin-type" evidence="5">
    <location>
        <begin position="66"/>
        <end position="95"/>
    </location>
</feature>
<dbReference type="SUPFAM" id="SSF54862">
    <property type="entry name" value="4Fe-4S ferredoxins"/>
    <property type="match status" value="1"/>
</dbReference>
<evidence type="ECO:0000259" key="6">
    <source>
        <dbReference type="PROSITE" id="PS51656"/>
    </source>
</evidence>
<keyword evidence="2" id="KW-0479">Metal-binding</keyword>
<sequence length="149" mass="15788">MLKKIVECLPQTDCQMCGMTCADFAGFLLSGDLTTAECPVLQEPAYAEKAAALQELLASLARRAKSGHLIDVSRCNGCGICVIVCEYNLANSAACRLGKGPAADEKVALRVVNGQVVLADENLCTRLLQAADKCSKCQDHCPTQAIVLV</sequence>
<keyword evidence="8" id="KW-1185">Reference proteome</keyword>
<dbReference type="InterPro" id="IPR017896">
    <property type="entry name" value="4Fe4S_Fe-S-bd"/>
</dbReference>
<dbReference type="Proteomes" id="UP000192783">
    <property type="component" value="Unassembled WGS sequence"/>
</dbReference>
<evidence type="ECO:0000259" key="5">
    <source>
        <dbReference type="PROSITE" id="PS51379"/>
    </source>
</evidence>
<organism evidence="7 8">
    <name type="scientific">Desulfacinum hydrothermale DSM 13146</name>
    <dbReference type="NCBI Taxonomy" id="1121390"/>
    <lineage>
        <taxon>Bacteria</taxon>
        <taxon>Pseudomonadati</taxon>
        <taxon>Thermodesulfobacteriota</taxon>
        <taxon>Syntrophobacteria</taxon>
        <taxon>Syntrophobacterales</taxon>
        <taxon>Syntrophobacteraceae</taxon>
        <taxon>Desulfacinum</taxon>
    </lineage>
</organism>
<dbReference type="PROSITE" id="PS51656">
    <property type="entry name" value="4FE4S"/>
    <property type="match status" value="1"/>
</dbReference>
<gene>
    <name evidence="7" type="ORF">SAMN02746041_00946</name>
</gene>
<evidence type="ECO:0000256" key="4">
    <source>
        <dbReference type="ARBA" id="ARBA00023014"/>
    </source>
</evidence>
<dbReference type="PROSITE" id="PS51379">
    <property type="entry name" value="4FE4S_FER_2"/>
    <property type="match status" value="1"/>
</dbReference>
<dbReference type="InterPro" id="IPR007202">
    <property type="entry name" value="4Fe-4S_dom"/>
</dbReference>
<dbReference type="AlphaFoldDB" id="A0A1W1X9R3"/>
<dbReference type="Gene3D" id="1.10.15.40">
    <property type="entry name" value="Electron transport complex subunit B, putative Fe-S cluster"/>
    <property type="match status" value="1"/>
</dbReference>
<dbReference type="GO" id="GO:0046872">
    <property type="term" value="F:metal ion binding"/>
    <property type="evidence" value="ECO:0007669"/>
    <property type="project" value="UniProtKB-KW"/>
</dbReference>
<keyword evidence="4" id="KW-0411">Iron-sulfur</keyword>
<keyword evidence="3" id="KW-0408">Iron</keyword>
<dbReference type="Pfam" id="PF00037">
    <property type="entry name" value="Fer4"/>
    <property type="match status" value="1"/>
</dbReference>
<dbReference type="RefSeq" id="WP_084056723.1">
    <property type="nucleotide sequence ID" value="NZ_FWXF01000003.1"/>
</dbReference>
<dbReference type="OrthoDB" id="9789936at2"/>
<dbReference type="STRING" id="1121390.SAMN02746041_00946"/>
<protein>
    <submittedName>
        <fullName evidence="7">Formylmethanofuran dehydrogenase, subunit G</fullName>
    </submittedName>
</protein>
<accession>A0A1W1X9R3</accession>
<reference evidence="7 8" key="1">
    <citation type="submission" date="2017-04" db="EMBL/GenBank/DDBJ databases">
        <authorList>
            <person name="Afonso C.L."/>
            <person name="Miller P.J."/>
            <person name="Scott M.A."/>
            <person name="Spackman E."/>
            <person name="Goraichik I."/>
            <person name="Dimitrov K.M."/>
            <person name="Suarez D.L."/>
            <person name="Swayne D.E."/>
        </authorList>
    </citation>
    <scope>NUCLEOTIDE SEQUENCE [LARGE SCALE GENOMIC DNA]</scope>
    <source>
        <strain evidence="7 8">DSM 13146</strain>
    </source>
</reference>
<dbReference type="Gene3D" id="3.30.70.20">
    <property type="match status" value="1"/>
</dbReference>
<proteinExistence type="predicted"/>
<name>A0A1W1X9R3_9BACT</name>
<dbReference type="Pfam" id="PF04060">
    <property type="entry name" value="FeS"/>
    <property type="match status" value="1"/>
</dbReference>
<evidence type="ECO:0000256" key="2">
    <source>
        <dbReference type="ARBA" id="ARBA00022723"/>
    </source>
</evidence>
<evidence type="ECO:0000313" key="7">
    <source>
        <dbReference type="EMBL" id="SMC20567.1"/>
    </source>
</evidence>
<evidence type="ECO:0000256" key="1">
    <source>
        <dbReference type="ARBA" id="ARBA00022485"/>
    </source>
</evidence>